<sequence length="275" mass="32268">MISSTELRDPLSPQSPAPSYWVKAIILPSPTPALITSCPPLPPGCGSVAWCSWIIVGTCHCKEDVPYHLSVTDFFPRSRDRRSKRWHPKALTLDSPCKENIPYHLLVTDFLPRPRDRRRKRWHLKALILDSPCKEDVPYHILVTDFFPRARDHRRKRWHLTALMLDSPCKEDVPYHLLVTNFLSRPRDRCRKRRYPKAWVARPNCGILKANQPAFKRYQMMIEMQRSMIMKAFFTKVEEIYSFTQGLYAAIWRAAIQWIAAEKDRKDYNTINPPV</sequence>
<organism evidence="1 2">
    <name type="scientific">Mycena albidolilacea</name>
    <dbReference type="NCBI Taxonomy" id="1033008"/>
    <lineage>
        <taxon>Eukaryota</taxon>
        <taxon>Fungi</taxon>
        <taxon>Dikarya</taxon>
        <taxon>Basidiomycota</taxon>
        <taxon>Agaricomycotina</taxon>
        <taxon>Agaricomycetes</taxon>
        <taxon>Agaricomycetidae</taxon>
        <taxon>Agaricales</taxon>
        <taxon>Marasmiineae</taxon>
        <taxon>Mycenaceae</taxon>
        <taxon>Mycena</taxon>
    </lineage>
</organism>
<evidence type="ECO:0000313" key="1">
    <source>
        <dbReference type="EMBL" id="KAJ7306726.1"/>
    </source>
</evidence>
<proteinExistence type="predicted"/>
<accession>A0AAD6Z4C3</accession>
<gene>
    <name evidence="1" type="ORF">DFH08DRAFT_824676</name>
</gene>
<comment type="caution">
    <text evidence="1">The sequence shown here is derived from an EMBL/GenBank/DDBJ whole genome shotgun (WGS) entry which is preliminary data.</text>
</comment>
<dbReference type="EMBL" id="JARIHO010000092">
    <property type="protein sequence ID" value="KAJ7306726.1"/>
    <property type="molecule type" value="Genomic_DNA"/>
</dbReference>
<protein>
    <submittedName>
        <fullName evidence="1">Uncharacterized protein</fullName>
    </submittedName>
</protein>
<evidence type="ECO:0000313" key="2">
    <source>
        <dbReference type="Proteomes" id="UP001218218"/>
    </source>
</evidence>
<dbReference type="Proteomes" id="UP001218218">
    <property type="component" value="Unassembled WGS sequence"/>
</dbReference>
<keyword evidence="2" id="KW-1185">Reference proteome</keyword>
<reference evidence="1" key="1">
    <citation type="submission" date="2023-03" db="EMBL/GenBank/DDBJ databases">
        <title>Massive genome expansion in bonnet fungi (Mycena s.s.) driven by repeated elements and novel gene families across ecological guilds.</title>
        <authorList>
            <consortium name="Lawrence Berkeley National Laboratory"/>
            <person name="Harder C.B."/>
            <person name="Miyauchi S."/>
            <person name="Viragh M."/>
            <person name="Kuo A."/>
            <person name="Thoen E."/>
            <person name="Andreopoulos B."/>
            <person name="Lu D."/>
            <person name="Skrede I."/>
            <person name="Drula E."/>
            <person name="Henrissat B."/>
            <person name="Morin E."/>
            <person name="Kohler A."/>
            <person name="Barry K."/>
            <person name="LaButti K."/>
            <person name="Morin E."/>
            <person name="Salamov A."/>
            <person name="Lipzen A."/>
            <person name="Mereny Z."/>
            <person name="Hegedus B."/>
            <person name="Baldrian P."/>
            <person name="Stursova M."/>
            <person name="Weitz H."/>
            <person name="Taylor A."/>
            <person name="Grigoriev I.V."/>
            <person name="Nagy L.G."/>
            <person name="Martin F."/>
            <person name="Kauserud H."/>
        </authorList>
    </citation>
    <scope>NUCLEOTIDE SEQUENCE</scope>
    <source>
        <strain evidence="1">CBHHK002</strain>
    </source>
</reference>
<name>A0AAD6Z4C3_9AGAR</name>
<dbReference type="AlphaFoldDB" id="A0AAD6Z4C3"/>